<dbReference type="InterPro" id="IPR050721">
    <property type="entry name" value="Trk_Ktr_HKT_K-transport"/>
</dbReference>
<gene>
    <name evidence="3" type="ORF">SAMN06296020_105219</name>
</gene>
<evidence type="ECO:0000313" key="4">
    <source>
        <dbReference type="Proteomes" id="UP001158066"/>
    </source>
</evidence>
<name>A0AA45WW44_9CLOT</name>
<dbReference type="AlphaFoldDB" id="A0AA45WW44"/>
<dbReference type="PANTHER" id="PTHR43833:SF7">
    <property type="entry name" value="KTR SYSTEM POTASSIUM UPTAKE PROTEIN C"/>
    <property type="match status" value="1"/>
</dbReference>
<evidence type="ECO:0000259" key="1">
    <source>
        <dbReference type="PROSITE" id="PS51201"/>
    </source>
</evidence>
<dbReference type="Gene3D" id="3.30.70.1450">
    <property type="entry name" value="Regulator of K+ conductance, C-terminal domain"/>
    <property type="match status" value="1"/>
</dbReference>
<dbReference type="Pfam" id="PF02080">
    <property type="entry name" value="TrkA_C"/>
    <property type="match status" value="1"/>
</dbReference>
<dbReference type="InterPro" id="IPR036291">
    <property type="entry name" value="NAD(P)-bd_dom_sf"/>
</dbReference>
<dbReference type="PANTHER" id="PTHR43833">
    <property type="entry name" value="POTASSIUM CHANNEL PROTEIN 2-RELATED-RELATED"/>
    <property type="match status" value="1"/>
</dbReference>
<dbReference type="PROSITE" id="PS51201">
    <property type="entry name" value="RCK_N"/>
    <property type="match status" value="1"/>
</dbReference>
<accession>A0AA45WW44</accession>
<dbReference type="InterPro" id="IPR036721">
    <property type="entry name" value="RCK_C_sf"/>
</dbReference>
<dbReference type="SUPFAM" id="SSF116726">
    <property type="entry name" value="TrkA C-terminal domain-like"/>
    <property type="match status" value="1"/>
</dbReference>
<organism evidence="3 4">
    <name type="scientific">Anoxynatronum buryatiense</name>
    <dbReference type="NCBI Taxonomy" id="489973"/>
    <lineage>
        <taxon>Bacteria</taxon>
        <taxon>Bacillati</taxon>
        <taxon>Bacillota</taxon>
        <taxon>Clostridia</taxon>
        <taxon>Eubacteriales</taxon>
        <taxon>Clostridiaceae</taxon>
        <taxon>Anoxynatronum</taxon>
    </lineage>
</organism>
<dbReference type="Pfam" id="PF02254">
    <property type="entry name" value="TrkA_N"/>
    <property type="match status" value="1"/>
</dbReference>
<dbReference type="EMBL" id="FXUF01000005">
    <property type="protein sequence ID" value="SMP55180.1"/>
    <property type="molecule type" value="Genomic_DNA"/>
</dbReference>
<evidence type="ECO:0000259" key="2">
    <source>
        <dbReference type="PROSITE" id="PS51202"/>
    </source>
</evidence>
<dbReference type="Proteomes" id="UP001158066">
    <property type="component" value="Unassembled WGS sequence"/>
</dbReference>
<dbReference type="GO" id="GO:0006813">
    <property type="term" value="P:potassium ion transport"/>
    <property type="evidence" value="ECO:0007669"/>
    <property type="project" value="InterPro"/>
</dbReference>
<dbReference type="SUPFAM" id="SSF51735">
    <property type="entry name" value="NAD(P)-binding Rossmann-fold domains"/>
    <property type="match status" value="1"/>
</dbReference>
<comment type="caution">
    <text evidence="3">The sequence shown here is derived from an EMBL/GenBank/DDBJ whole genome shotgun (WGS) entry which is preliminary data.</text>
</comment>
<feature type="domain" description="RCK C-terminal" evidence="2">
    <location>
        <begin position="134"/>
        <end position="216"/>
    </location>
</feature>
<dbReference type="InterPro" id="IPR003148">
    <property type="entry name" value="RCK_N"/>
</dbReference>
<proteinExistence type="predicted"/>
<reference evidence="3" key="1">
    <citation type="submission" date="2017-05" db="EMBL/GenBank/DDBJ databases">
        <authorList>
            <person name="Varghese N."/>
            <person name="Submissions S."/>
        </authorList>
    </citation>
    <scope>NUCLEOTIDE SEQUENCE</scope>
    <source>
        <strain evidence="3">Su22</strain>
    </source>
</reference>
<dbReference type="PROSITE" id="PS51202">
    <property type="entry name" value="RCK_C"/>
    <property type="match status" value="1"/>
</dbReference>
<dbReference type="GO" id="GO:0008324">
    <property type="term" value="F:monoatomic cation transmembrane transporter activity"/>
    <property type="evidence" value="ECO:0007669"/>
    <property type="project" value="InterPro"/>
</dbReference>
<evidence type="ECO:0000313" key="3">
    <source>
        <dbReference type="EMBL" id="SMP55180.1"/>
    </source>
</evidence>
<dbReference type="InterPro" id="IPR006037">
    <property type="entry name" value="RCK_C"/>
</dbReference>
<dbReference type="RefSeq" id="WP_430383864.1">
    <property type="nucleotide sequence ID" value="NZ_FXUF01000005.1"/>
</dbReference>
<feature type="domain" description="RCK N-terminal" evidence="1">
    <location>
        <begin position="1"/>
        <end position="117"/>
    </location>
</feature>
<sequence length="216" mass="23781">MKQFAVIGCGRFGSAVAKNLYKNGYDVLAIDENPEIVQNISEYVTHSASLDVKDEHALRAAGMRNIDVAVIAIGSEIKSSILATLVVKELGVKYVVAKAQDELHAKVLYKIGADRVIFPERDMGVRLAYNLTSTNILDYIELAPDYSIMEIVTPEKWIGKTLEETDVRAKFGLSVLAIKHGEKITVSPNAQEVIQRGDVLVVVGVNEDLQRVQEKV</sequence>
<protein>
    <submittedName>
        <fullName evidence="3">Trk system potassium uptake protein TrkA</fullName>
    </submittedName>
</protein>
<keyword evidence="4" id="KW-1185">Reference proteome</keyword>
<dbReference type="Gene3D" id="3.40.50.720">
    <property type="entry name" value="NAD(P)-binding Rossmann-like Domain"/>
    <property type="match status" value="1"/>
</dbReference>